<dbReference type="SMART" id="SM00591">
    <property type="entry name" value="RWD"/>
    <property type="match status" value="1"/>
</dbReference>
<dbReference type="PROSITE" id="PS50908">
    <property type="entry name" value="RWD"/>
    <property type="match status" value="1"/>
</dbReference>
<dbReference type="InterPro" id="IPR006575">
    <property type="entry name" value="RWD_dom"/>
</dbReference>
<dbReference type="OrthoDB" id="1737283at2759"/>
<dbReference type="GO" id="GO:0061630">
    <property type="term" value="F:ubiquitin protein ligase activity"/>
    <property type="evidence" value="ECO:0007669"/>
    <property type="project" value="InterPro"/>
</dbReference>
<accession>A0A8J4VZH3</accession>
<dbReference type="GO" id="GO:0016567">
    <property type="term" value="P:protein ubiquitination"/>
    <property type="evidence" value="ECO:0007669"/>
    <property type="project" value="TreeGrafter"/>
</dbReference>
<comment type="caution">
    <text evidence="2">The sequence shown here is derived from an EMBL/GenBank/DDBJ whole genome shotgun (WGS) entry which is preliminary data.</text>
</comment>
<dbReference type="CDD" id="cd23818">
    <property type="entry name" value="RWD_RNF25"/>
    <property type="match status" value="1"/>
</dbReference>
<dbReference type="GO" id="GO:0005634">
    <property type="term" value="C:nucleus"/>
    <property type="evidence" value="ECO:0007669"/>
    <property type="project" value="TreeGrafter"/>
</dbReference>
<evidence type="ECO:0000313" key="2">
    <source>
        <dbReference type="EMBL" id="KAF3963461.1"/>
    </source>
</evidence>
<dbReference type="SUPFAM" id="SSF54495">
    <property type="entry name" value="UBC-like"/>
    <property type="match status" value="1"/>
</dbReference>
<feature type="domain" description="RWD" evidence="1">
    <location>
        <begin position="13"/>
        <end position="119"/>
    </location>
</feature>
<dbReference type="Pfam" id="PF05773">
    <property type="entry name" value="RWD"/>
    <property type="match status" value="1"/>
</dbReference>
<dbReference type="EMBL" id="JRKL02001536">
    <property type="protein sequence ID" value="KAF3963461.1"/>
    <property type="molecule type" value="Genomic_DNA"/>
</dbReference>
<dbReference type="PANTHER" id="PTHR13198">
    <property type="entry name" value="RING FINGER PROTEIN 25"/>
    <property type="match status" value="1"/>
</dbReference>
<keyword evidence="3" id="KW-1185">Reference proteome</keyword>
<organism evidence="2 3">
    <name type="scientific">Castanea mollissima</name>
    <name type="common">Chinese chestnut</name>
    <dbReference type="NCBI Taxonomy" id="60419"/>
    <lineage>
        <taxon>Eukaryota</taxon>
        <taxon>Viridiplantae</taxon>
        <taxon>Streptophyta</taxon>
        <taxon>Embryophyta</taxon>
        <taxon>Tracheophyta</taxon>
        <taxon>Spermatophyta</taxon>
        <taxon>Magnoliopsida</taxon>
        <taxon>eudicotyledons</taxon>
        <taxon>Gunneridae</taxon>
        <taxon>Pentapetalae</taxon>
        <taxon>rosids</taxon>
        <taxon>fabids</taxon>
        <taxon>Fagales</taxon>
        <taxon>Fagaceae</taxon>
        <taxon>Castanea</taxon>
    </lineage>
</organism>
<dbReference type="AlphaFoldDB" id="A0A8J4VZH3"/>
<protein>
    <recommendedName>
        <fullName evidence="1">RWD domain-containing protein</fullName>
    </recommendedName>
</protein>
<evidence type="ECO:0000259" key="1">
    <source>
        <dbReference type="PROSITE" id="PS50908"/>
    </source>
</evidence>
<dbReference type="PANTHER" id="PTHR13198:SF4">
    <property type="entry name" value="E3 UBIQUITIN-PROTEIN LIGASE RNF25"/>
    <property type="match status" value="1"/>
</dbReference>
<dbReference type="InterPro" id="IPR016135">
    <property type="entry name" value="UBQ-conjugating_enzyme/RWD"/>
</dbReference>
<sequence length="157" mass="17428">MASSIVEEEEVAAEVEAVQAVYGDDCVVLQSYPPHLHLLLKPRTADVTSQQFVEAVIGLRAGSQYPKEPPHIDLIDSKGLDEQRQKELMSCIQDKACELSCYLMLVALCEELELEFHGFFIEPRLSVGSISLGRLEATAENHFPIMLFSPLLLLEGV</sequence>
<proteinExistence type="predicted"/>
<evidence type="ECO:0000313" key="3">
    <source>
        <dbReference type="Proteomes" id="UP000737018"/>
    </source>
</evidence>
<dbReference type="Proteomes" id="UP000737018">
    <property type="component" value="Unassembled WGS sequence"/>
</dbReference>
<dbReference type="InterPro" id="IPR039133">
    <property type="entry name" value="RNF25"/>
</dbReference>
<dbReference type="Gene3D" id="3.10.110.10">
    <property type="entry name" value="Ubiquitin Conjugating Enzyme"/>
    <property type="match status" value="1"/>
</dbReference>
<gene>
    <name evidence="2" type="ORF">CMV_012158</name>
</gene>
<reference evidence="2" key="1">
    <citation type="submission" date="2020-03" db="EMBL/GenBank/DDBJ databases">
        <title>Castanea mollissima Vanexum genome sequencing.</title>
        <authorList>
            <person name="Staton M."/>
        </authorList>
    </citation>
    <scope>NUCLEOTIDE SEQUENCE</scope>
    <source>
        <tissue evidence="2">Leaf</tissue>
    </source>
</reference>
<name>A0A8J4VZH3_9ROSI</name>